<evidence type="ECO:0000313" key="4">
    <source>
        <dbReference type="EMBL" id="ANZ38656.1"/>
    </source>
</evidence>
<dbReference type="PANTHER" id="PTHR42749">
    <property type="entry name" value="CELL SHAPE-DETERMINING PROTEIN MREB"/>
    <property type="match status" value="1"/>
</dbReference>
<keyword evidence="5" id="KW-1185">Reference proteome</keyword>
<accession>A0A1B2HLR6</accession>
<evidence type="ECO:0000313" key="5">
    <source>
        <dbReference type="Proteomes" id="UP000093053"/>
    </source>
</evidence>
<keyword evidence="3" id="KW-0143">Chaperone</keyword>
<dbReference type="Proteomes" id="UP000093053">
    <property type="component" value="Chromosome"/>
</dbReference>
<keyword evidence="2" id="KW-0067">ATP-binding</keyword>
<dbReference type="Gene3D" id="3.90.640.10">
    <property type="entry name" value="Actin, Chain A, domain 4"/>
    <property type="match status" value="1"/>
</dbReference>
<proteinExistence type="predicted"/>
<name>A0A1B2HLR6_9PSEU</name>
<dbReference type="CDD" id="cd10170">
    <property type="entry name" value="ASKHA_NBD_HSP70"/>
    <property type="match status" value="1"/>
</dbReference>
<dbReference type="RefSeq" id="WP_065917002.1">
    <property type="nucleotide sequence ID" value="NZ_CP016793.1"/>
</dbReference>
<dbReference type="InterPro" id="IPR043129">
    <property type="entry name" value="ATPase_NBD"/>
</dbReference>
<dbReference type="SUPFAM" id="SSF53067">
    <property type="entry name" value="Actin-like ATPase domain"/>
    <property type="match status" value="1"/>
</dbReference>
<dbReference type="InterPro" id="IPR013126">
    <property type="entry name" value="Hsp_70_fam"/>
</dbReference>
<dbReference type="AlphaFoldDB" id="A0A1B2HLR6"/>
<dbReference type="Pfam" id="PF00012">
    <property type="entry name" value="HSP70"/>
    <property type="match status" value="1"/>
</dbReference>
<dbReference type="STRING" id="1586287.BBK82_23930"/>
<gene>
    <name evidence="4" type="ORF">BBK82_23930</name>
</gene>
<sequence length="345" mass="37011">MSYQVGLDIGSAATTVSIARGATTTHPRKHAGVAAEVAEVLDELTARYGEPPSRVAMTHRLGWDHHVLEDLRGELIRHGRPDILFVPEPHAAVKAYDEVARLPECSTVVVCDFGASRCDVTVLCKQGVFMVAGRPETVDIGGRDIDEFVAEHVAARTGCLTAELKRSCAEAKELLGSYPEVRVPVVVPDAPLAEVRLSRLEFEAIIRPAVGLVVDAVERVRHRPDLILLVGGSARIPLVAREIAERLGIPAIKAPDGATARGAAHEAMQLEPEPVEVPAVWVPERREEERAKKRVGVTPFVAVGLMAVAGAFVAHEVMEPEAPRVVVESVQLPPPGTAALPVLQP</sequence>
<protein>
    <recommendedName>
        <fullName evidence="6">Molecular chaperone</fullName>
    </recommendedName>
</protein>
<evidence type="ECO:0008006" key="6">
    <source>
        <dbReference type="Google" id="ProtNLM"/>
    </source>
</evidence>
<dbReference type="KEGG" id="led:BBK82_23930"/>
<evidence type="ECO:0000256" key="3">
    <source>
        <dbReference type="ARBA" id="ARBA00023186"/>
    </source>
</evidence>
<evidence type="ECO:0000256" key="1">
    <source>
        <dbReference type="ARBA" id="ARBA00022741"/>
    </source>
</evidence>
<evidence type="ECO:0000256" key="2">
    <source>
        <dbReference type="ARBA" id="ARBA00022840"/>
    </source>
</evidence>
<dbReference type="Gene3D" id="3.30.420.40">
    <property type="match status" value="2"/>
</dbReference>
<reference evidence="4 5" key="1">
    <citation type="submission" date="2016-07" db="EMBL/GenBank/DDBJ databases">
        <title>Complete genome sequence of the Lentzea guizhouensis DHS C013.</title>
        <authorList>
            <person name="Cao C."/>
        </authorList>
    </citation>
    <scope>NUCLEOTIDE SEQUENCE [LARGE SCALE GENOMIC DNA]</scope>
    <source>
        <strain evidence="4 5">DHS C013</strain>
    </source>
</reference>
<organism evidence="4 5">
    <name type="scientific">Lentzea guizhouensis</name>
    <dbReference type="NCBI Taxonomy" id="1586287"/>
    <lineage>
        <taxon>Bacteria</taxon>
        <taxon>Bacillati</taxon>
        <taxon>Actinomycetota</taxon>
        <taxon>Actinomycetes</taxon>
        <taxon>Pseudonocardiales</taxon>
        <taxon>Pseudonocardiaceae</taxon>
        <taxon>Lentzea</taxon>
    </lineage>
</organism>
<dbReference type="PANTHER" id="PTHR42749:SF1">
    <property type="entry name" value="CELL SHAPE-DETERMINING PROTEIN MREB"/>
    <property type="match status" value="1"/>
</dbReference>
<dbReference type="OrthoDB" id="9766019at2"/>
<dbReference type="EMBL" id="CP016793">
    <property type="protein sequence ID" value="ANZ38656.1"/>
    <property type="molecule type" value="Genomic_DNA"/>
</dbReference>
<keyword evidence="1" id="KW-0547">Nucleotide-binding</keyword>
<dbReference type="GO" id="GO:0140662">
    <property type="term" value="F:ATP-dependent protein folding chaperone"/>
    <property type="evidence" value="ECO:0007669"/>
    <property type="project" value="InterPro"/>
</dbReference>
<dbReference type="GO" id="GO:0005524">
    <property type="term" value="F:ATP binding"/>
    <property type="evidence" value="ECO:0007669"/>
    <property type="project" value="UniProtKB-KW"/>
</dbReference>